<evidence type="ECO:0000313" key="2">
    <source>
        <dbReference type="EMBL" id="MDT2735682.1"/>
    </source>
</evidence>
<reference evidence="2 5" key="1">
    <citation type="submission" date="2023-03" db="EMBL/GenBank/DDBJ databases">
        <authorList>
            <person name="Shen W."/>
            <person name="Cai J."/>
        </authorList>
    </citation>
    <scope>NUCLEOTIDE SEQUENCE</scope>
    <source>
        <strain evidence="2">P69-2</strain>
        <strain evidence="3 5">Y59</strain>
    </source>
</reference>
<keyword evidence="5" id="KW-1185">Reference proteome</keyword>
<name>A0AAE4HZP4_9ENTE</name>
<organism evidence="2 4">
    <name type="scientific">Enterococcus pseudoavium</name>
    <dbReference type="NCBI Taxonomy" id="44007"/>
    <lineage>
        <taxon>Bacteria</taxon>
        <taxon>Bacillati</taxon>
        <taxon>Bacillota</taxon>
        <taxon>Bacilli</taxon>
        <taxon>Lactobacillales</taxon>
        <taxon>Enterococcaceae</taxon>
        <taxon>Enterococcus</taxon>
    </lineage>
</organism>
<dbReference type="EMBL" id="JARQAZ010000001">
    <property type="protein sequence ID" value="MDT2769290.1"/>
    <property type="molecule type" value="Genomic_DNA"/>
</dbReference>
<protein>
    <submittedName>
        <fullName evidence="2">Bacteriocin immunity protein</fullName>
    </submittedName>
</protein>
<evidence type="ECO:0000313" key="4">
    <source>
        <dbReference type="Proteomes" id="UP001180842"/>
    </source>
</evidence>
<dbReference type="AlphaFoldDB" id="A0AAE4HZP4"/>
<dbReference type="Gene3D" id="1.20.1440.50">
    <property type="entry name" value="Ta0600-like"/>
    <property type="match status" value="1"/>
</dbReference>
<dbReference type="SUPFAM" id="SSF109797">
    <property type="entry name" value="Bacteriocin immunity protein-like"/>
    <property type="match status" value="1"/>
</dbReference>
<dbReference type="Pfam" id="PF08951">
    <property type="entry name" value="EntA_Immun"/>
    <property type="match status" value="1"/>
</dbReference>
<dbReference type="Proteomes" id="UP001180842">
    <property type="component" value="Unassembled WGS sequence"/>
</dbReference>
<evidence type="ECO:0000313" key="3">
    <source>
        <dbReference type="EMBL" id="MDT2769290.1"/>
    </source>
</evidence>
<accession>A0AAE4HZP4</accession>
<dbReference type="RefSeq" id="WP_115872102.1">
    <property type="nucleotide sequence ID" value="NZ_JARQAI010000001.1"/>
</dbReference>
<keyword evidence="1" id="KW-0079">Bacteriocin immunity</keyword>
<dbReference type="Proteomes" id="UP001269061">
    <property type="component" value="Unassembled WGS sequence"/>
</dbReference>
<evidence type="ECO:0000256" key="1">
    <source>
        <dbReference type="ARBA" id="ARBA00023025"/>
    </source>
</evidence>
<dbReference type="InterPro" id="IPR015046">
    <property type="entry name" value="LciA_Immunity-like"/>
</dbReference>
<dbReference type="GO" id="GO:0030153">
    <property type="term" value="P:bacteriocin immunity"/>
    <property type="evidence" value="ECO:0007669"/>
    <property type="project" value="UniProtKB-KW"/>
</dbReference>
<comment type="caution">
    <text evidence="2">The sequence shown here is derived from an EMBL/GenBank/DDBJ whole genome shotgun (WGS) entry which is preliminary data.</text>
</comment>
<evidence type="ECO:0000313" key="5">
    <source>
        <dbReference type="Proteomes" id="UP001269061"/>
    </source>
</evidence>
<proteinExistence type="predicted"/>
<dbReference type="EMBL" id="JARQAI010000001">
    <property type="protein sequence ID" value="MDT2735682.1"/>
    <property type="molecule type" value="Genomic_DNA"/>
</dbReference>
<sequence length="99" mass="11291">MSNIKTNELMDLLSSAYADEKVAELPELRQLLFKAAQELEKSEDTRLVAVSLCNEITLYALAHQNRLPEAISALYYQIKREAEIYKGIALSTMLLPVWF</sequence>
<dbReference type="InterPro" id="IPR023130">
    <property type="entry name" value="Ta0600-like_sf"/>
</dbReference>
<gene>
    <name evidence="2" type="ORF">P7H00_00865</name>
    <name evidence="3" type="ORF">P7H46_00390</name>
</gene>